<evidence type="ECO:0000256" key="7">
    <source>
        <dbReference type="SAM" id="MobiDB-lite"/>
    </source>
</evidence>
<dbReference type="Proteomes" id="UP000030752">
    <property type="component" value="Unassembled WGS sequence"/>
</dbReference>
<dbReference type="InterPro" id="IPR004841">
    <property type="entry name" value="AA-permease/SLC12A_dom"/>
</dbReference>
<dbReference type="Gene3D" id="1.20.1740.10">
    <property type="entry name" value="Amino acid/polyamine transporter I"/>
    <property type="match status" value="1"/>
</dbReference>
<evidence type="ECO:0000313" key="10">
    <source>
        <dbReference type="EMBL" id="ETN36358.1"/>
    </source>
</evidence>
<keyword evidence="2" id="KW-0813">Transport</keyword>
<feature type="transmembrane region" description="Helical" evidence="8">
    <location>
        <begin position="480"/>
        <end position="503"/>
    </location>
</feature>
<dbReference type="AlphaFoldDB" id="W2RKX6"/>
<feature type="transmembrane region" description="Helical" evidence="8">
    <location>
        <begin position="222"/>
        <end position="244"/>
    </location>
</feature>
<name>W2RKX6_CYPE1</name>
<evidence type="ECO:0000256" key="5">
    <source>
        <dbReference type="ARBA" id="ARBA00022989"/>
    </source>
</evidence>
<evidence type="ECO:0000259" key="9">
    <source>
        <dbReference type="Pfam" id="PF00324"/>
    </source>
</evidence>
<protein>
    <recommendedName>
        <fullName evidence="9">Amino acid permease/ SLC12A domain-containing protein</fullName>
    </recommendedName>
</protein>
<dbReference type="InterPro" id="IPR050524">
    <property type="entry name" value="APC_YAT"/>
</dbReference>
<evidence type="ECO:0000313" key="11">
    <source>
        <dbReference type="Proteomes" id="UP000030752"/>
    </source>
</evidence>
<organism evidence="10 11">
    <name type="scientific">Cyphellophora europaea (strain CBS 101466)</name>
    <name type="common">Phialophora europaea</name>
    <dbReference type="NCBI Taxonomy" id="1220924"/>
    <lineage>
        <taxon>Eukaryota</taxon>
        <taxon>Fungi</taxon>
        <taxon>Dikarya</taxon>
        <taxon>Ascomycota</taxon>
        <taxon>Pezizomycotina</taxon>
        <taxon>Eurotiomycetes</taxon>
        <taxon>Chaetothyriomycetidae</taxon>
        <taxon>Chaetothyriales</taxon>
        <taxon>Cyphellophoraceae</taxon>
        <taxon>Cyphellophora</taxon>
    </lineage>
</organism>
<dbReference type="EMBL" id="KB822725">
    <property type="protein sequence ID" value="ETN36358.1"/>
    <property type="molecule type" value="Genomic_DNA"/>
</dbReference>
<feature type="compositionally biased region" description="Basic and acidic residues" evidence="7">
    <location>
        <begin position="25"/>
        <end position="35"/>
    </location>
</feature>
<feature type="transmembrane region" description="Helical" evidence="8">
    <location>
        <begin position="113"/>
        <end position="137"/>
    </location>
</feature>
<gene>
    <name evidence="10" type="ORF">HMPREF1541_08635</name>
</gene>
<feature type="transmembrane region" description="Helical" evidence="8">
    <location>
        <begin position="411"/>
        <end position="432"/>
    </location>
</feature>
<dbReference type="Pfam" id="PF00324">
    <property type="entry name" value="AA_permease"/>
    <property type="match status" value="1"/>
</dbReference>
<keyword evidence="3 8" id="KW-0812">Transmembrane</keyword>
<evidence type="ECO:0000256" key="3">
    <source>
        <dbReference type="ARBA" id="ARBA00022692"/>
    </source>
</evidence>
<dbReference type="OrthoDB" id="3900342at2759"/>
<feature type="transmembrane region" description="Helical" evidence="8">
    <location>
        <begin position="80"/>
        <end position="101"/>
    </location>
</feature>
<feature type="transmembrane region" description="Helical" evidence="8">
    <location>
        <begin position="157"/>
        <end position="176"/>
    </location>
</feature>
<evidence type="ECO:0000256" key="8">
    <source>
        <dbReference type="SAM" id="Phobius"/>
    </source>
</evidence>
<keyword evidence="11" id="KW-1185">Reference proteome</keyword>
<feature type="region of interest" description="Disordered" evidence="7">
    <location>
        <begin position="1"/>
        <end position="36"/>
    </location>
</feature>
<keyword evidence="4" id="KW-0029">Amino-acid transport</keyword>
<feature type="transmembrane region" description="Helical" evidence="8">
    <location>
        <begin position="306"/>
        <end position="326"/>
    </location>
</feature>
<keyword evidence="5 8" id="KW-1133">Transmembrane helix</keyword>
<feature type="transmembrane region" description="Helical" evidence="8">
    <location>
        <begin position="265"/>
        <end position="286"/>
    </location>
</feature>
<feature type="transmembrane region" description="Helical" evidence="8">
    <location>
        <begin position="188"/>
        <end position="210"/>
    </location>
</feature>
<dbReference type="eggNOG" id="KOG1286">
    <property type="taxonomic scope" value="Eukaryota"/>
</dbReference>
<dbReference type="VEuPathDB" id="FungiDB:HMPREF1541_08635"/>
<feature type="transmembrane region" description="Helical" evidence="8">
    <location>
        <begin position="523"/>
        <end position="540"/>
    </location>
</feature>
<dbReference type="InParanoid" id="W2RKX6"/>
<evidence type="ECO:0000256" key="1">
    <source>
        <dbReference type="ARBA" id="ARBA00004141"/>
    </source>
</evidence>
<dbReference type="PIRSF" id="PIRSF006060">
    <property type="entry name" value="AA_transporter"/>
    <property type="match status" value="1"/>
</dbReference>
<keyword evidence="6 8" id="KW-0472">Membrane</keyword>
<sequence>MATKPVFAEDAKHRPSVTDIAGIPRDSDSGEDVGKAEAPTETYYKLPFWTRMGCTPESFKRRTKADEHNQLNQTLKGRHLHMIAIGGSIGAGLFVGTGSALRRGGAGSLLVDYMIIGVMIFNVVFALGEMAIMYPISGGFYTYSSRFVDPSWGFAMGWNYCMQWTVVLPLEIVIASETIKYWNQDISIAVWISMFIAALILVNVFGVLGYGEEEFWTSLLKLSAIVIFLFIGLVLVCGAGPDSGRYNEYWGGRYWSDPGAFQNGFKGFCSVFVTAAFAFAGTELVGLAAAESKTPLLSLPSAVKQVFWRITLFYILSLLFVGLLISPTDERLMGAGQGGDFVDVSASPFVLVGLYAGLNGYDSFMNVVILVSVISIGNSGIYGGSRTLTALAEQGYAPKIFTYVDRAGRPLISTVAIMLWGLLAYVALASTAVEVFDWLLALSGLSSLFTWGSICYSHIRFRQAWKHHGHTLDEIPFKALGGVWGSWVGLGIIVLVLIAQFYVALFPPLNDGQMNDAAGFFKSYLALPVVLFFWACGYLWKRTGWLTMGQIDVDSGRREIDWETHNAIQDKRRNANAFMRVCYFLF</sequence>
<dbReference type="FunFam" id="1.20.1740.10:FF:000017">
    <property type="entry name" value="Amino acid permease"/>
    <property type="match status" value="1"/>
</dbReference>
<reference evidence="10 11" key="1">
    <citation type="submission" date="2013-03" db="EMBL/GenBank/DDBJ databases">
        <title>The Genome Sequence of Phialophora europaea CBS 101466.</title>
        <authorList>
            <consortium name="The Broad Institute Genomics Platform"/>
            <person name="Cuomo C."/>
            <person name="de Hoog S."/>
            <person name="Gorbushina A."/>
            <person name="Walker B."/>
            <person name="Young S.K."/>
            <person name="Zeng Q."/>
            <person name="Gargeya S."/>
            <person name="Fitzgerald M."/>
            <person name="Haas B."/>
            <person name="Abouelleil A."/>
            <person name="Allen A.W."/>
            <person name="Alvarado L."/>
            <person name="Arachchi H.M."/>
            <person name="Berlin A.M."/>
            <person name="Chapman S.B."/>
            <person name="Gainer-Dewar J."/>
            <person name="Goldberg J."/>
            <person name="Griggs A."/>
            <person name="Gujja S."/>
            <person name="Hansen M."/>
            <person name="Howarth C."/>
            <person name="Imamovic A."/>
            <person name="Ireland A."/>
            <person name="Larimer J."/>
            <person name="McCowan C."/>
            <person name="Murphy C."/>
            <person name="Pearson M."/>
            <person name="Poon T.W."/>
            <person name="Priest M."/>
            <person name="Roberts A."/>
            <person name="Saif S."/>
            <person name="Shea T."/>
            <person name="Sisk P."/>
            <person name="Sykes S."/>
            <person name="Wortman J."/>
            <person name="Nusbaum C."/>
            <person name="Birren B."/>
        </authorList>
    </citation>
    <scope>NUCLEOTIDE SEQUENCE [LARGE SCALE GENOMIC DNA]</scope>
    <source>
        <strain evidence="10 11">CBS 101466</strain>
    </source>
</reference>
<evidence type="ECO:0000256" key="6">
    <source>
        <dbReference type="ARBA" id="ARBA00023136"/>
    </source>
</evidence>
<evidence type="ECO:0000256" key="2">
    <source>
        <dbReference type="ARBA" id="ARBA00022448"/>
    </source>
</evidence>
<dbReference type="InterPro" id="IPR004840">
    <property type="entry name" value="Amino_acid_permease_CS"/>
</dbReference>
<dbReference type="GeneID" id="19975974"/>
<dbReference type="GO" id="GO:0016020">
    <property type="term" value="C:membrane"/>
    <property type="evidence" value="ECO:0007669"/>
    <property type="project" value="UniProtKB-SubCell"/>
</dbReference>
<feature type="transmembrane region" description="Helical" evidence="8">
    <location>
        <begin position="438"/>
        <end position="459"/>
    </location>
</feature>
<dbReference type="PANTHER" id="PTHR43341">
    <property type="entry name" value="AMINO ACID PERMEASE"/>
    <property type="match status" value="1"/>
</dbReference>
<dbReference type="GO" id="GO:0015171">
    <property type="term" value="F:amino acid transmembrane transporter activity"/>
    <property type="evidence" value="ECO:0007669"/>
    <property type="project" value="TreeGrafter"/>
</dbReference>
<comment type="subcellular location">
    <subcellularLocation>
        <location evidence="1">Membrane</location>
        <topology evidence="1">Multi-pass membrane protein</topology>
    </subcellularLocation>
</comment>
<proteinExistence type="predicted"/>
<accession>W2RKX6</accession>
<feature type="domain" description="Amino acid permease/ SLC12A" evidence="9">
    <location>
        <begin position="79"/>
        <end position="544"/>
    </location>
</feature>
<dbReference type="STRING" id="1220924.W2RKX6"/>
<dbReference type="PROSITE" id="PS00218">
    <property type="entry name" value="AMINO_ACID_PERMEASE_1"/>
    <property type="match status" value="1"/>
</dbReference>
<dbReference type="RefSeq" id="XP_008721176.1">
    <property type="nucleotide sequence ID" value="XM_008722954.1"/>
</dbReference>
<dbReference type="HOGENOM" id="CLU_007946_12_0_1"/>
<dbReference type="PANTHER" id="PTHR43341:SF12">
    <property type="entry name" value="AMINO ACID TRANSPORTER (EUROFUNG)"/>
    <property type="match status" value="1"/>
</dbReference>
<evidence type="ECO:0000256" key="4">
    <source>
        <dbReference type="ARBA" id="ARBA00022970"/>
    </source>
</evidence>